<keyword evidence="2" id="KW-0472">Membrane</keyword>
<evidence type="ECO:0000313" key="5">
    <source>
        <dbReference type="Proteomes" id="UP000178870"/>
    </source>
</evidence>
<accession>A0A1F7Z016</accession>
<sequence length="350" mass="38885">MGKSKGIAHLVLIAAVVVIGAVVFVSRNNTYETSNPTPFPTRNATHSVAGGPFQELTIPFLRDREYKSELGELTRYSENASYTSYLTSYDSDGLKVNGLLTVPKGPEPVEGFPAIVFVHGYIAPTIYKTTERYNDYVNYLARNGFVVFKIDLRGHGDSEGEAGGAYYSEDYVIDTLNAYSALQNAEFVDPSGVGLWGHSMAGNVAFRSFVVKRDIPAVVIWAGAGYTYSDLSEYRIDDNSYRPPPTDSPRARKRARLREAYGEFSPEHTFWKQIVPTNYLDGVTGSLQVHHAVDDNVVSIDYSRNLMSVLEGTYITHELFEYPSGGHNLVGSSFTQAMQRTVEFFKSKLK</sequence>
<keyword evidence="2" id="KW-0812">Transmembrane</keyword>
<keyword evidence="2" id="KW-1133">Transmembrane helix</keyword>
<dbReference type="Proteomes" id="UP000178870">
    <property type="component" value="Unassembled WGS sequence"/>
</dbReference>
<dbReference type="Pfam" id="PF12146">
    <property type="entry name" value="Hydrolase_4"/>
    <property type="match status" value="1"/>
</dbReference>
<dbReference type="SUPFAM" id="SSF53474">
    <property type="entry name" value="alpha/beta-Hydrolases"/>
    <property type="match status" value="1"/>
</dbReference>
<dbReference type="AlphaFoldDB" id="A0A1F7Z016"/>
<proteinExistence type="predicted"/>
<name>A0A1F7Z016_9BACT</name>
<protein>
    <recommendedName>
        <fullName evidence="3">Serine aminopeptidase S33 domain-containing protein</fullName>
    </recommendedName>
</protein>
<organism evidence="4 5">
    <name type="scientific">Candidatus Woesebacteria bacterium RIFCSPHIGHO2_01_FULL_44_21</name>
    <dbReference type="NCBI Taxonomy" id="1802503"/>
    <lineage>
        <taxon>Bacteria</taxon>
        <taxon>Candidatus Woeseibacteriota</taxon>
    </lineage>
</organism>
<evidence type="ECO:0000259" key="3">
    <source>
        <dbReference type="Pfam" id="PF12146"/>
    </source>
</evidence>
<keyword evidence="1" id="KW-0378">Hydrolase</keyword>
<feature type="domain" description="Serine aminopeptidase S33" evidence="3">
    <location>
        <begin position="114"/>
        <end position="220"/>
    </location>
</feature>
<gene>
    <name evidence="4" type="ORF">A2803_05210</name>
</gene>
<feature type="transmembrane region" description="Helical" evidence="2">
    <location>
        <begin position="7"/>
        <end position="26"/>
    </location>
</feature>
<dbReference type="InterPro" id="IPR029058">
    <property type="entry name" value="AB_hydrolase_fold"/>
</dbReference>
<reference evidence="4 5" key="1">
    <citation type="journal article" date="2016" name="Nat. Commun.">
        <title>Thousands of microbial genomes shed light on interconnected biogeochemical processes in an aquifer system.</title>
        <authorList>
            <person name="Anantharaman K."/>
            <person name="Brown C.T."/>
            <person name="Hug L.A."/>
            <person name="Sharon I."/>
            <person name="Castelle C.J."/>
            <person name="Probst A.J."/>
            <person name="Thomas B.C."/>
            <person name="Singh A."/>
            <person name="Wilkins M.J."/>
            <person name="Karaoz U."/>
            <person name="Brodie E.L."/>
            <person name="Williams K.H."/>
            <person name="Hubbard S.S."/>
            <person name="Banfield J.F."/>
        </authorList>
    </citation>
    <scope>NUCLEOTIDE SEQUENCE [LARGE SCALE GENOMIC DNA]</scope>
</reference>
<dbReference type="GO" id="GO:0052689">
    <property type="term" value="F:carboxylic ester hydrolase activity"/>
    <property type="evidence" value="ECO:0007669"/>
    <property type="project" value="UniProtKB-ARBA"/>
</dbReference>
<dbReference type="InterPro" id="IPR050261">
    <property type="entry name" value="FrsA_esterase"/>
</dbReference>
<evidence type="ECO:0000256" key="2">
    <source>
        <dbReference type="SAM" id="Phobius"/>
    </source>
</evidence>
<evidence type="ECO:0000256" key="1">
    <source>
        <dbReference type="ARBA" id="ARBA00022801"/>
    </source>
</evidence>
<dbReference type="InterPro" id="IPR022742">
    <property type="entry name" value="Hydrolase_4"/>
</dbReference>
<dbReference type="PANTHER" id="PTHR22946:SF9">
    <property type="entry name" value="POLYKETIDE TRANSFERASE AF380"/>
    <property type="match status" value="1"/>
</dbReference>
<evidence type="ECO:0000313" key="4">
    <source>
        <dbReference type="EMBL" id="OGM32963.1"/>
    </source>
</evidence>
<comment type="caution">
    <text evidence="4">The sequence shown here is derived from an EMBL/GenBank/DDBJ whole genome shotgun (WGS) entry which is preliminary data.</text>
</comment>
<dbReference type="EMBL" id="MGGP01000011">
    <property type="protein sequence ID" value="OGM32963.1"/>
    <property type="molecule type" value="Genomic_DNA"/>
</dbReference>
<dbReference type="PANTHER" id="PTHR22946">
    <property type="entry name" value="DIENELACTONE HYDROLASE DOMAIN-CONTAINING PROTEIN-RELATED"/>
    <property type="match status" value="1"/>
</dbReference>
<dbReference type="Gene3D" id="3.40.50.1820">
    <property type="entry name" value="alpha/beta hydrolase"/>
    <property type="match status" value="1"/>
</dbReference>